<reference evidence="1" key="1">
    <citation type="submission" date="2023-01" db="EMBL/GenBank/DDBJ databases">
        <title>Biogeochemical cycle of methane in antarctic sediments.</title>
        <authorList>
            <person name="Roldan D.M."/>
            <person name="Menes R.J."/>
        </authorList>
    </citation>
    <scope>NUCLEOTIDE SEQUENCE [LARGE SCALE GENOMIC DNA]</scope>
    <source>
        <strain evidence="1">K-2018 MAG008</strain>
    </source>
</reference>
<evidence type="ECO:0000313" key="2">
    <source>
        <dbReference type="Proteomes" id="UP001160519"/>
    </source>
</evidence>
<dbReference type="AlphaFoldDB" id="A0AA43Q6I6"/>
<dbReference type="Proteomes" id="UP001160519">
    <property type="component" value="Unassembled WGS sequence"/>
</dbReference>
<name>A0AA43Q6I6_9GAMM</name>
<accession>A0AA43Q6I6</accession>
<organism evidence="1 2">
    <name type="scientific">Candidatus Methylobacter titanis</name>
    <dbReference type="NCBI Taxonomy" id="3053457"/>
    <lineage>
        <taxon>Bacteria</taxon>
        <taxon>Pseudomonadati</taxon>
        <taxon>Pseudomonadota</taxon>
        <taxon>Gammaproteobacteria</taxon>
        <taxon>Methylococcales</taxon>
        <taxon>Methylococcaceae</taxon>
        <taxon>Methylobacter</taxon>
    </lineage>
</organism>
<protein>
    <submittedName>
        <fullName evidence="1">Uncharacterized protein</fullName>
    </submittedName>
</protein>
<gene>
    <name evidence="1" type="ORF">PSU93_09305</name>
</gene>
<comment type="caution">
    <text evidence="1">The sequence shown here is derived from an EMBL/GenBank/DDBJ whole genome shotgun (WGS) entry which is preliminary data.</text>
</comment>
<dbReference type="EMBL" id="JAQSDF010000027">
    <property type="protein sequence ID" value="MDI1231332.1"/>
    <property type="molecule type" value="Genomic_DNA"/>
</dbReference>
<proteinExistence type="predicted"/>
<evidence type="ECO:0000313" key="1">
    <source>
        <dbReference type="EMBL" id="MDI1231332.1"/>
    </source>
</evidence>
<sequence length="120" mass="13520">MALVLGKKNTRKIKIIAEQYGDFDTVLARHSFDVEFKIMPNSEWLEAINSEAMLTDLAKENMIGVDGVKTEAGEMVPFSDELKAALFDETWLVKFINEAFATAQGGAKQSDLYKKEKRKN</sequence>
<keyword evidence="2" id="KW-1185">Reference proteome</keyword>